<evidence type="ECO:0000256" key="6">
    <source>
        <dbReference type="ARBA" id="ARBA00022787"/>
    </source>
</evidence>
<keyword evidence="8" id="KW-0472">Membrane</keyword>
<evidence type="ECO:0000256" key="3">
    <source>
        <dbReference type="ARBA" id="ARBA00015802"/>
    </source>
</evidence>
<evidence type="ECO:0000256" key="8">
    <source>
        <dbReference type="ARBA" id="ARBA00023136"/>
    </source>
</evidence>
<reference evidence="9" key="1">
    <citation type="submission" date="2025-08" db="UniProtKB">
        <authorList>
            <consortium name="Ensembl"/>
        </authorList>
    </citation>
    <scope>IDENTIFICATION</scope>
</reference>
<accession>A0A3B4T2I8</accession>
<dbReference type="OMA" id="MQDLHPI"/>
<name>A0A3B4T2I8_SERDU</name>
<dbReference type="GO" id="GO:2001238">
    <property type="term" value="P:positive regulation of extrinsic apoptotic signaling pathway"/>
    <property type="evidence" value="ECO:0007669"/>
    <property type="project" value="TreeGrafter"/>
</dbReference>
<reference evidence="9" key="2">
    <citation type="submission" date="2025-09" db="UniProtKB">
        <authorList>
            <consortium name="Ensembl"/>
        </authorList>
    </citation>
    <scope>IDENTIFICATION</scope>
</reference>
<dbReference type="PANTHER" id="PTHR35447:SF1">
    <property type="entry name" value="BH3-INTERACTING DOMAIN DEATH AGONIST"/>
    <property type="match status" value="1"/>
</dbReference>
<evidence type="ECO:0000313" key="9">
    <source>
        <dbReference type="Ensembl" id="ENSSDUP00000000212.1"/>
    </source>
</evidence>
<dbReference type="Pfam" id="PF06393">
    <property type="entry name" value="BID"/>
    <property type="match status" value="1"/>
</dbReference>
<dbReference type="Ensembl" id="ENSSDUT00000000247.1">
    <property type="protein sequence ID" value="ENSSDUP00000000212.1"/>
    <property type="gene ID" value="ENSSDUG00000000238.1"/>
</dbReference>
<sequence>MDELLNTSGGQNTALVILAFLQADCCNVDYNKELHSLGTGLNLTRDINCNGSRIHTLDDGDLETDGHPVSSFSGFLNDIEPSVEHQWPIGNHEAAAAPQQVAIELREIADQFEREFVAQATVNLRRRISASNYEQWNNYLSQEVEWVMRHIRVPQHLPHEQVIMALTLTLVKGVCQQAPRFLKHLFNTALQYICRSTQ</sequence>
<dbReference type="Proteomes" id="UP000261420">
    <property type="component" value="Unplaced"/>
</dbReference>
<dbReference type="GO" id="GO:2001244">
    <property type="term" value="P:positive regulation of intrinsic apoptotic signaling pathway"/>
    <property type="evidence" value="ECO:0007669"/>
    <property type="project" value="TreeGrafter"/>
</dbReference>
<evidence type="ECO:0000256" key="1">
    <source>
        <dbReference type="ARBA" id="ARBA00004294"/>
    </source>
</evidence>
<dbReference type="GO" id="GO:0090200">
    <property type="term" value="P:positive regulation of release of cytochrome c from mitochondria"/>
    <property type="evidence" value="ECO:0007669"/>
    <property type="project" value="TreeGrafter"/>
</dbReference>
<evidence type="ECO:0000256" key="2">
    <source>
        <dbReference type="ARBA" id="ARBA00004496"/>
    </source>
</evidence>
<dbReference type="Gene3D" id="1.10.437.10">
    <property type="entry name" value="Blc2-like"/>
    <property type="match status" value="1"/>
</dbReference>
<evidence type="ECO:0000256" key="5">
    <source>
        <dbReference type="ARBA" id="ARBA00022703"/>
    </source>
</evidence>
<evidence type="ECO:0000256" key="7">
    <source>
        <dbReference type="ARBA" id="ARBA00023128"/>
    </source>
</evidence>
<keyword evidence="10" id="KW-1185">Reference proteome</keyword>
<dbReference type="PANTHER" id="PTHR35447">
    <property type="entry name" value="BH3-INTERACTING DOMAIN DEATH AGONIST"/>
    <property type="match status" value="1"/>
</dbReference>
<keyword evidence="7" id="KW-0496">Mitochondrion</keyword>
<keyword evidence="5" id="KW-0053">Apoptosis</keyword>
<comment type="subcellular location">
    <subcellularLocation>
        <location evidence="2">Cytoplasm</location>
    </subcellularLocation>
    <subcellularLocation>
        <location evidence="1">Mitochondrion outer membrane</location>
    </subcellularLocation>
</comment>
<dbReference type="AlphaFoldDB" id="A0A3B4T2I8"/>
<dbReference type="InterPro" id="IPR036834">
    <property type="entry name" value="Bcl-2-like_sf"/>
</dbReference>
<dbReference type="GO" id="GO:0005741">
    <property type="term" value="C:mitochondrial outer membrane"/>
    <property type="evidence" value="ECO:0007669"/>
    <property type="project" value="UniProtKB-SubCell"/>
</dbReference>
<keyword evidence="4" id="KW-0963">Cytoplasm</keyword>
<organism evidence="9 10">
    <name type="scientific">Seriola dumerili</name>
    <name type="common">Greater amberjack</name>
    <name type="synonym">Caranx dumerili</name>
    <dbReference type="NCBI Taxonomy" id="41447"/>
    <lineage>
        <taxon>Eukaryota</taxon>
        <taxon>Metazoa</taxon>
        <taxon>Chordata</taxon>
        <taxon>Craniata</taxon>
        <taxon>Vertebrata</taxon>
        <taxon>Euteleostomi</taxon>
        <taxon>Actinopterygii</taxon>
        <taxon>Neopterygii</taxon>
        <taxon>Teleostei</taxon>
        <taxon>Neoteleostei</taxon>
        <taxon>Acanthomorphata</taxon>
        <taxon>Carangaria</taxon>
        <taxon>Carangiformes</taxon>
        <taxon>Carangidae</taxon>
        <taxon>Seriola</taxon>
    </lineage>
</organism>
<dbReference type="GO" id="GO:0005829">
    <property type="term" value="C:cytosol"/>
    <property type="evidence" value="ECO:0007669"/>
    <property type="project" value="TreeGrafter"/>
</dbReference>
<dbReference type="GO" id="GO:0008637">
    <property type="term" value="P:apoptotic mitochondrial changes"/>
    <property type="evidence" value="ECO:0007669"/>
    <property type="project" value="TreeGrafter"/>
</dbReference>
<keyword evidence="6" id="KW-1000">Mitochondrion outer membrane</keyword>
<dbReference type="InterPro" id="IPR010479">
    <property type="entry name" value="BID"/>
</dbReference>
<evidence type="ECO:0000256" key="4">
    <source>
        <dbReference type="ARBA" id="ARBA00022490"/>
    </source>
</evidence>
<dbReference type="SUPFAM" id="SSF56854">
    <property type="entry name" value="Bcl-2 inhibitors of programmed cell death"/>
    <property type="match status" value="1"/>
</dbReference>
<proteinExistence type="predicted"/>
<dbReference type="GeneTree" id="ENSGT00650000094837"/>
<evidence type="ECO:0000313" key="10">
    <source>
        <dbReference type="Proteomes" id="UP000261420"/>
    </source>
</evidence>
<protein>
    <recommendedName>
        <fullName evidence="3">BH3-interacting domain death agonist</fullName>
    </recommendedName>
</protein>